<accession>M2R9B0</accession>
<reference evidence="2 3" key="1">
    <citation type="journal article" date="2012" name="Proc. Natl. Acad. Sci. U.S.A.">
        <title>Comparative genomics of Ceriporiopsis subvermispora and Phanerochaete chrysosporium provide insight into selective ligninolysis.</title>
        <authorList>
            <person name="Fernandez-Fueyo E."/>
            <person name="Ruiz-Duenas F.J."/>
            <person name="Ferreira P."/>
            <person name="Floudas D."/>
            <person name="Hibbett D.S."/>
            <person name="Canessa P."/>
            <person name="Larrondo L.F."/>
            <person name="James T.Y."/>
            <person name="Seelenfreund D."/>
            <person name="Lobos S."/>
            <person name="Polanco R."/>
            <person name="Tello M."/>
            <person name="Honda Y."/>
            <person name="Watanabe T."/>
            <person name="Watanabe T."/>
            <person name="Ryu J.S."/>
            <person name="Kubicek C.P."/>
            <person name="Schmoll M."/>
            <person name="Gaskell J."/>
            <person name="Hammel K.E."/>
            <person name="St John F.J."/>
            <person name="Vanden Wymelenberg A."/>
            <person name="Sabat G."/>
            <person name="Splinter BonDurant S."/>
            <person name="Syed K."/>
            <person name="Yadav J.S."/>
            <person name="Doddapaneni H."/>
            <person name="Subramanian V."/>
            <person name="Lavin J.L."/>
            <person name="Oguiza J.A."/>
            <person name="Perez G."/>
            <person name="Pisabarro A.G."/>
            <person name="Ramirez L."/>
            <person name="Santoyo F."/>
            <person name="Master E."/>
            <person name="Coutinho P.M."/>
            <person name="Henrissat B."/>
            <person name="Lombard V."/>
            <person name="Magnuson J.K."/>
            <person name="Kuees U."/>
            <person name="Hori C."/>
            <person name="Igarashi K."/>
            <person name="Samejima M."/>
            <person name="Held B.W."/>
            <person name="Barry K.W."/>
            <person name="LaButti K.M."/>
            <person name="Lapidus A."/>
            <person name="Lindquist E.A."/>
            <person name="Lucas S.M."/>
            <person name="Riley R."/>
            <person name="Salamov A.A."/>
            <person name="Hoffmeister D."/>
            <person name="Schwenk D."/>
            <person name="Hadar Y."/>
            <person name="Yarden O."/>
            <person name="de Vries R.P."/>
            <person name="Wiebenga A."/>
            <person name="Stenlid J."/>
            <person name="Eastwood D."/>
            <person name="Grigoriev I.V."/>
            <person name="Berka R.M."/>
            <person name="Blanchette R.A."/>
            <person name="Kersten P."/>
            <person name="Martinez A.T."/>
            <person name="Vicuna R."/>
            <person name="Cullen D."/>
        </authorList>
    </citation>
    <scope>NUCLEOTIDE SEQUENCE [LARGE SCALE GENOMIC DNA]</scope>
    <source>
        <strain evidence="2 3">B</strain>
    </source>
</reference>
<evidence type="ECO:0000256" key="1">
    <source>
        <dbReference type="SAM" id="MobiDB-lite"/>
    </source>
</evidence>
<feature type="compositionally biased region" description="Basic residues" evidence="1">
    <location>
        <begin position="57"/>
        <end position="68"/>
    </location>
</feature>
<evidence type="ECO:0000313" key="3">
    <source>
        <dbReference type="Proteomes" id="UP000016930"/>
    </source>
</evidence>
<dbReference type="HOGENOM" id="CLU_2413054_0_0_1"/>
<feature type="compositionally biased region" description="Basic and acidic residues" evidence="1">
    <location>
        <begin position="72"/>
        <end position="85"/>
    </location>
</feature>
<evidence type="ECO:0000313" key="2">
    <source>
        <dbReference type="EMBL" id="EMD35341.1"/>
    </source>
</evidence>
<dbReference type="EMBL" id="KB445800">
    <property type="protein sequence ID" value="EMD35341.1"/>
    <property type="molecule type" value="Genomic_DNA"/>
</dbReference>
<dbReference type="Proteomes" id="UP000016930">
    <property type="component" value="Unassembled WGS sequence"/>
</dbReference>
<gene>
    <name evidence="2" type="ORF">CERSUDRAFT_116139</name>
</gene>
<sequence>MVRNSRGVVTRPGWKAKAALETNTARGEMNVGWGFKIRTKMFGTHPPWLGFDQQVGRHSRRSHHHRTWGRSIGKDRKSIVGREGRGIGGGTL</sequence>
<keyword evidence="3" id="KW-1185">Reference proteome</keyword>
<feature type="region of interest" description="Disordered" evidence="1">
    <location>
        <begin position="54"/>
        <end position="92"/>
    </location>
</feature>
<protein>
    <submittedName>
        <fullName evidence="2">Uncharacterized protein</fullName>
    </submittedName>
</protein>
<proteinExistence type="predicted"/>
<dbReference type="AlphaFoldDB" id="M2R9B0"/>
<name>M2R9B0_CERS8</name>
<organism evidence="2 3">
    <name type="scientific">Ceriporiopsis subvermispora (strain B)</name>
    <name type="common">White-rot fungus</name>
    <name type="synonym">Gelatoporia subvermispora</name>
    <dbReference type="NCBI Taxonomy" id="914234"/>
    <lineage>
        <taxon>Eukaryota</taxon>
        <taxon>Fungi</taxon>
        <taxon>Dikarya</taxon>
        <taxon>Basidiomycota</taxon>
        <taxon>Agaricomycotina</taxon>
        <taxon>Agaricomycetes</taxon>
        <taxon>Polyporales</taxon>
        <taxon>Gelatoporiaceae</taxon>
        <taxon>Gelatoporia</taxon>
    </lineage>
</organism>